<feature type="domain" description="Glycosyltransferase 2-like" evidence="6">
    <location>
        <begin position="8"/>
        <end position="97"/>
    </location>
</feature>
<dbReference type="RefSeq" id="WP_338222410.1">
    <property type="nucleotide sequence ID" value="NZ_BTPD01000001.1"/>
</dbReference>
<evidence type="ECO:0000256" key="1">
    <source>
        <dbReference type="ARBA" id="ARBA00004236"/>
    </source>
</evidence>
<evidence type="ECO:0000313" key="8">
    <source>
        <dbReference type="Proteomes" id="UP001338309"/>
    </source>
</evidence>
<sequence length="234" mass="26610">MNGLFQLSVIIPVLNEEANLRELLPLISAHGGKFVVDLIVVDGGSKDNSVAVAQEFGAKVFELKEASRARQMNLGAKAAQGNTLYFVHADTRPLPSFAMDIQEARLRGFRAGCYRYQFDSDHWLLKINGWATRFNGPFSGGGDQTLFISTSLFQKLGGFKPDYCLMEDFELVRRIKKRWSFYIIPKSIVVSHRKYVNNSWLRVQLVNLYIFILFLMGVSPESLKKTYKKHLKHG</sequence>
<dbReference type="InterPro" id="IPR026461">
    <property type="entry name" value="Trfase_2_rSAM/seldom_assoc"/>
</dbReference>
<keyword evidence="3" id="KW-0328">Glycosyltransferase</keyword>
<dbReference type="CDD" id="cd02522">
    <property type="entry name" value="GT_2_like_a"/>
    <property type="match status" value="1"/>
</dbReference>
<protein>
    <submittedName>
        <fullName evidence="7">TIGR04283 family arsenosugar biosynthesis glycosyltransferase</fullName>
    </submittedName>
</protein>
<dbReference type="InterPro" id="IPR029044">
    <property type="entry name" value="Nucleotide-diphossugar_trans"/>
</dbReference>
<reference evidence="7 8" key="1">
    <citation type="submission" date="2023-08" db="EMBL/GenBank/DDBJ databases">
        <title>Draft genome sequence of Algoriphagus confluentis.</title>
        <authorList>
            <person name="Takatani N."/>
            <person name="Hosokawa M."/>
            <person name="Sawabe T."/>
        </authorList>
    </citation>
    <scope>NUCLEOTIDE SEQUENCE [LARGE SCALE GENOMIC DNA]</scope>
    <source>
        <strain evidence="7 8">NBRC 111222</strain>
    </source>
</reference>
<dbReference type="Gene3D" id="3.90.550.10">
    <property type="entry name" value="Spore Coat Polysaccharide Biosynthesis Protein SpsA, Chain A"/>
    <property type="match status" value="1"/>
</dbReference>
<evidence type="ECO:0000256" key="4">
    <source>
        <dbReference type="ARBA" id="ARBA00022679"/>
    </source>
</evidence>
<organism evidence="7 8">
    <name type="scientific">Algoriphagus confluentis</name>
    <dbReference type="NCBI Taxonomy" id="1697556"/>
    <lineage>
        <taxon>Bacteria</taxon>
        <taxon>Pseudomonadati</taxon>
        <taxon>Bacteroidota</taxon>
        <taxon>Cytophagia</taxon>
        <taxon>Cytophagales</taxon>
        <taxon>Cyclobacteriaceae</taxon>
        <taxon>Algoriphagus</taxon>
    </lineage>
</organism>
<comment type="caution">
    <text evidence="7">The sequence shown here is derived from an EMBL/GenBank/DDBJ whole genome shotgun (WGS) entry which is preliminary data.</text>
</comment>
<proteinExistence type="predicted"/>
<dbReference type="PANTHER" id="PTHR43646">
    <property type="entry name" value="GLYCOSYLTRANSFERASE"/>
    <property type="match status" value="1"/>
</dbReference>
<comment type="subcellular location">
    <subcellularLocation>
        <location evidence="1">Cell membrane</location>
    </subcellularLocation>
</comment>
<dbReference type="Pfam" id="PF00535">
    <property type="entry name" value="Glycos_transf_2"/>
    <property type="match status" value="1"/>
</dbReference>
<keyword evidence="8" id="KW-1185">Reference proteome</keyword>
<dbReference type="InterPro" id="IPR001173">
    <property type="entry name" value="Glyco_trans_2-like"/>
</dbReference>
<accession>A0ABQ6PK42</accession>
<evidence type="ECO:0000256" key="2">
    <source>
        <dbReference type="ARBA" id="ARBA00022475"/>
    </source>
</evidence>
<evidence type="ECO:0000313" key="7">
    <source>
        <dbReference type="EMBL" id="GMQ27600.1"/>
    </source>
</evidence>
<dbReference type="Proteomes" id="UP001338309">
    <property type="component" value="Unassembled WGS sequence"/>
</dbReference>
<keyword evidence="2" id="KW-1003">Cell membrane</keyword>
<keyword evidence="4" id="KW-0808">Transferase</keyword>
<gene>
    <name evidence="7" type="ORF">Aconfl_02420</name>
</gene>
<dbReference type="SUPFAM" id="SSF53448">
    <property type="entry name" value="Nucleotide-diphospho-sugar transferases"/>
    <property type="match status" value="1"/>
</dbReference>
<keyword evidence="5" id="KW-0472">Membrane</keyword>
<evidence type="ECO:0000259" key="6">
    <source>
        <dbReference type="Pfam" id="PF00535"/>
    </source>
</evidence>
<evidence type="ECO:0000256" key="5">
    <source>
        <dbReference type="ARBA" id="ARBA00023136"/>
    </source>
</evidence>
<dbReference type="EMBL" id="BTPD01000001">
    <property type="protein sequence ID" value="GMQ27600.1"/>
    <property type="molecule type" value="Genomic_DNA"/>
</dbReference>
<name>A0ABQ6PK42_9BACT</name>
<dbReference type="PANTHER" id="PTHR43646:SF2">
    <property type="entry name" value="GLYCOSYLTRANSFERASE 2-LIKE DOMAIN-CONTAINING PROTEIN"/>
    <property type="match status" value="1"/>
</dbReference>
<dbReference type="NCBIfam" id="TIGR04283">
    <property type="entry name" value="glyco_like_mftF"/>
    <property type="match status" value="1"/>
</dbReference>
<evidence type="ECO:0000256" key="3">
    <source>
        <dbReference type="ARBA" id="ARBA00022676"/>
    </source>
</evidence>